<feature type="region of interest" description="Disordered" evidence="1">
    <location>
        <begin position="413"/>
        <end position="437"/>
    </location>
</feature>
<dbReference type="Proteomes" id="UP001190700">
    <property type="component" value="Unassembled WGS sequence"/>
</dbReference>
<dbReference type="PRINTS" id="PR00169">
    <property type="entry name" value="KCHANNEL"/>
</dbReference>
<organism evidence="4 5">
    <name type="scientific">Cymbomonas tetramitiformis</name>
    <dbReference type="NCBI Taxonomy" id="36881"/>
    <lineage>
        <taxon>Eukaryota</taxon>
        <taxon>Viridiplantae</taxon>
        <taxon>Chlorophyta</taxon>
        <taxon>Pyramimonadophyceae</taxon>
        <taxon>Pyramimonadales</taxon>
        <taxon>Pyramimonadaceae</taxon>
        <taxon>Cymbomonas</taxon>
    </lineage>
</organism>
<protein>
    <recommendedName>
        <fullName evidence="3">Potassium channel domain-containing protein</fullName>
    </recommendedName>
</protein>
<comment type="caution">
    <text evidence="4">The sequence shown here is derived from an EMBL/GenBank/DDBJ whole genome shotgun (WGS) entry which is preliminary data.</text>
</comment>
<feature type="transmembrane region" description="Helical" evidence="2">
    <location>
        <begin position="241"/>
        <end position="259"/>
    </location>
</feature>
<feature type="transmembrane region" description="Helical" evidence="2">
    <location>
        <begin position="69"/>
        <end position="93"/>
    </location>
</feature>
<keyword evidence="2" id="KW-1133">Transmembrane helix</keyword>
<keyword evidence="2" id="KW-0812">Transmembrane</keyword>
<dbReference type="InterPro" id="IPR015449">
    <property type="entry name" value="K_chnl_Ca-activ_SK"/>
</dbReference>
<evidence type="ECO:0000256" key="1">
    <source>
        <dbReference type="SAM" id="MobiDB-lite"/>
    </source>
</evidence>
<feature type="transmembrane region" description="Helical" evidence="2">
    <location>
        <begin position="36"/>
        <end position="57"/>
    </location>
</feature>
<feature type="domain" description="Potassium channel" evidence="3">
    <location>
        <begin position="209"/>
        <end position="290"/>
    </location>
</feature>
<dbReference type="EMBL" id="LGRX02025543">
    <property type="protein sequence ID" value="KAK3252237.1"/>
    <property type="molecule type" value="Genomic_DNA"/>
</dbReference>
<dbReference type="GO" id="GO:0016020">
    <property type="term" value="C:membrane"/>
    <property type="evidence" value="ECO:0007669"/>
    <property type="project" value="InterPro"/>
</dbReference>
<proteinExistence type="predicted"/>
<feature type="compositionally biased region" description="Polar residues" evidence="1">
    <location>
        <begin position="428"/>
        <end position="437"/>
    </location>
</feature>
<reference evidence="4 5" key="1">
    <citation type="journal article" date="2015" name="Genome Biol. Evol.">
        <title>Comparative Genomics of a Bacterivorous Green Alga Reveals Evolutionary Causalities and Consequences of Phago-Mixotrophic Mode of Nutrition.</title>
        <authorList>
            <person name="Burns J.A."/>
            <person name="Paasch A."/>
            <person name="Narechania A."/>
            <person name="Kim E."/>
        </authorList>
    </citation>
    <scope>NUCLEOTIDE SEQUENCE [LARGE SCALE GENOMIC DNA]</scope>
    <source>
        <strain evidence="4 5">PLY_AMNH</strain>
    </source>
</reference>
<sequence length="437" mass="50008">MQESSPTSGSRKIGFERKLPNLSIYATILSNIDGKILILDQYLVVLGISCSFISVLFLESDQEDGDTFTLVDCLLGLQLCVSLASLFVVWRFYRLWARLKGIERECGYRPFWTDPLDCVTFFIEVSLLLVMPIPFLPASEEHTDAQEILALLTFLRLYPVMRLFRDYSPIYKSRHKLKQMISPAPKFGIPLSVKAALHQQGLTLLWFTWFICLVIFGYVLYILERKHPDSMKEGWDNFNNVLWFSAVTMTTVGYGDMVPNTSLGRALACILCTLGIILIGFVASLLFSALELSPKAKHAFLMLELVQAQDRREDLAATTIQQHWRERHKLSRKHNFSSLQYENKSIQRKIMLLDMDIANEYENKFDHLEVQLGRLETQMVEMANTMNMQMMEMANAMTTQQQMLTHALSSGKIGTSGRNGNKMRDTIHVSTNDTLDQ</sequence>
<feature type="transmembrane region" description="Helical" evidence="2">
    <location>
        <begin position="266"/>
        <end position="290"/>
    </location>
</feature>
<feature type="transmembrane region" description="Helical" evidence="2">
    <location>
        <begin position="202"/>
        <end position="221"/>
    </location>
</feature>
<dbReference type="Gene3D" id="1.10.287.70">
    <property type="match status" value="1"/>
</dbReference>
<dbReference type="InterPro" id="IPR013099">
    <property type="entry name" value="K_chnl_dom"/>
</dbReference>
<dbReference type="AlphaFoldDB" id="A0AAE0CE85"/>
<evidence type="ECO:0000259" key="3">
    <source>
        <dbReference type="Pfam" id="PF07885"/>
    </source>
</evidence>
<evidence type="ECO:0000313" key="5">
    <source>
        <dbReference type="Proteomes" id="UP001190700"/>
    </source>
</evidence>
<dbReference type="GO" id="GO:0016286">
    <property type="term" value="F:small conductance calcium-activated potassium channel activity"/>
    <property type="evidence" value="ECO:0007669"/>
    <property type="project" value="InterPro"/>
</dbReference>
<dbReference type="SUPFAM" id="SSF81324">
    <property type="entry name" value="Voltage-gated potassium channels"/>
    <property type="match status" value="1"/>
</dbReference>
<evidence type="ECO:0000256" key="2">
    <source>
        <dbReference type="SAM" id="Phobius"/>
    </source>
</evidence>
<evidence type="ECO:0000313" key="4">
    <source>
        <dbReference type="EMBL" id="KAK3252237.1"/>
    </source>
</evidence>
<gene>
    <name evidence="4" type="ORF">CYMTET_38455</name>
</gene>
<dbReference type="Pfam" id="PF07885">
    <property type="entry name" value="Ion_trans_2"/>
    <property type="match status" value="1"/>
</dbReference>
<accession>A0AAE0CE85</accession>
<keyword evidence="5" id="KW-1185">Reference proteome</keyword>
<name>A0AAE0CE85_9CHLO</name>
<dbReference type="PANTHER" id="PTHR10153">
    <property type="entry name" value="SMALL CONDUCTANCE CALCIUM-ACTIVATED POTASSIUM CHANNEL"/>
    <property type="match status" value="1"/>
</dbReference>
<keyword evidence="2" id="KW-0472">Membrane</keyword>